<evidence type="ECO:0000313" key="1">
    <source>
        <dbReference type="EnsemblFungi" id="FOXG_02516P0"/>
    </source>
</evidence>
<name>A0A0D2XF27_FUSOF</name>
<reference evidence="2" key="1">
    <citation type="journal article" date="2012" name="Mol. Plant Microbe Interact.">
        <title>A highly conserved effector in Fusarium oxysporum is required for full virulence on Arabidopsis.</title>
        <authorList>
            <person name="Thatcher L.F."/>
            <person name="Gardiner D.M."/>
            <person name="Kazan K."/>
            <person name="Manners J."/>
        </authorList>
    </citation>
    <scope>NUCLEOTIDE SEQUENCE [LARGE SCALE GENOMIC DNA]</scope>
    <source>
        <strain evidence="2">Fo5176</strain>
    </source>
</reference>
<proteinExistence type="predicted"/>
<accession>A0A0D2XF27</accession>
<dbReference type="Proteomes" id="UP000002489">
    <property type="component" value="Unassembled WGS sequence"/>
</dbReference>
<sequence>MKLIGDQVLYLTWLAGGTAHGAVELWGWTKQHWERVGKEVPVDISSLFLGTALEGLDTKKHIQDVRVLFAIRDTKGYQMVLDQKLERMEMLG</sequence>
<dbReference type="EnsemblFungi" id="FOXG_02516T0">
    <property type="protein sequence ID" value="FOXG_02516P0"/>
    <property type="gene ID" value="FOXG_02516"/>
</dbReference>
<reference evidence="1" key="2">
    <citation type="submission" date="2025-08" db="UniProtKB">
        <authorList>
            <consortium name="EnsemblFungi"/>
        </authorList>
    </citation>
    <scope>IDENTIFICATION</scope>
    <source>
        <strain evidence="1">4287 / CBS 123668 / FGSC 9935 / NRRL 34936</strain>
    </source>
</reference>
<dbReference type="STRING" id="426428.A0A0D2XF27"/>
<protein>
    <submittedName>
        <fullName evidence="1">Uncharacterized protein</fullName>
    </submittedName>
</protein>
<gene>
    <name evidence="1" type="primary">28944708</name>
</gene>
<evidence type="ECO:0000313" key="2">
    <source>
        <dbReference type="Proteomes" id="UP000002489"/>
    </source>
</evidence>
<organism evidence="1 2">
    <name type="scientific">Fusarium oxysporum (strain Fo5176)</name>
    <name type="common">Fusarium vascular wilt</name>
    <dbReference type="NCBI Taxonomy" id="660025"/>
    <lineage>
        <taxon>Eukaryota</taxon>
        <taxon>Fungi</taxon>
        <taxon>Dikarya</taxon>
        <taxon>Ascomycota</taxon>
        <taxon>Pezizomycotina</taxon>
        <taxon>Sordariomycetes</taxon>
        <taxon>Hypocreomycetidae</taxon>
        <taxon>Hypocreales</taxon>
        <taxon>Nectriaceae</taxon>
        <taxon>Fusarium</taxon>
        <taxon>Fusarium oxysporum species complex</taxon>
    </lineage>
</organism>
<dbReference type="AlphaFoldDB" id="A0A0D2XF27"/>
<dbReference type="VEuPathDB" id="FungiDB:FOXG_02516"/>